<dbReference type="GO" id="GO:0016746">
    <property type="term" value="F:acyltransferase activity"/>
    <property type="evidence" value="ECO:0007669"/>
    <property type="project" value="UniProtKB-KW"/>
</dbReference>
<evidence type="ECO:0000313" key="4">
    <source>
        <dbReference type="EMBL" id="KAL3740532.1"/>
    </source>
</evidence>
<evidence type="ECO:0000256" key="1">
    <source>
        <dbReference type="ARBA" id="ARBA00009861"/>
    </source>
</evidence>
<evidence type="ECO:0000313" key="5">
    <source>
        <dbReference type="Proteomes" id="UP001634007"/>
    </source>
</evidence>
<comment type="caution">
    <text evidence="4">The sequence shown here is derived from an EMBL/GenBank/DDBJ whole genome shotgun (WGS) entry which is preliminary data.</text>
</comment>
<dbReference type="Pfam" id="PF02458">
    <property type="entry name" value="Transferase"/>
    <property type="match status" value="1"/>
</dbReference>
<dbReference type="EMBL" id="JBJKBG010000005">
    <property type="protein sequence ID" value="KAL3740532.1"/>
    <property type="molecule type" value="Genomic_DNA"/>
</dbReference>
<dbReference type="Proteomes" id="UP001634007">
    <property type="component" value="Unassembled WGS sequence"/>
</dbReference>
<name>A0ABD3KMJ7_EUCGL</name>
<dbReference type="PANTHER" id="PTHR31623:SF128">
    <property type="entry name" value="SALUTARIDINOL 7-O-ACETYLTRANSFERASE-LIKE"/>
    <property type="match status" value="1"/>
</dbReference>
<evidence type="ECO:0000256" key="2">
    <source>
        <dbReference type="ARBA" id="ARBA00022679"/>
    </source>
</evidence>
<comment type="similarity">
    <text evidence="1">Belongs to the plant acyltransferase family.</text>
</comment>
<dbReference type="AlphaFoldDB" id="A0ABD3KMJ7"/>
<dbReference type="InterPro" id="IPR023213">
    <property type="entry name" value="CAT-like_dom_sf"/>
</dbReference>
<reference evidence="4 5" key="1">
    <citation type="submission" date="2024-11" db="EMBL/GenBank/DDBJ databases">
        <title>Chromosome-level genome assembly of Eucalyptus globulus Labill. provides insights into its genome evolution.</title>
        <authorList>
            <person name="Li X."/>
        </authorList>
    </citation>
    <scope>NUCLEOTIDE SEQUENCE [LARGE SCALE GENOMIC DNA]</scope>
    <source>
        <strain evidence="4">CL2024</strain>
        <tissue evidence="4">Fresh tender leaves</tissue>
    </source>
</reference>
<protein>
    <submittedName>
        <fullName evidence="4">Uncharacterized protein</fullName>
    </submittedName>
</protein>
<sequence length="147" mass="16588">MNLTFGINILNENGESTFHELVSKIRREMISFTKGAQASGPTVASSSAGDFFGKWKEESRFYRCSSLCGFRFYEVDLRSGKPAWVTCLSQAKNFVYMADAKGGDGIDAWVTLDRRDMAVFQRDWKLLAYIASNPGVPYYVMHHSLCD</sequence>
<dbReference type="Gene3D" id="3.30.559.10">
    <property type="entry name" value="Chloramphenicol acetyltransferase-like domain"/>
    <property type="match status" value="1"/>
</dbReference>
<keyword evidence="3" id="KW-0012">Acyltransferase</keyword>
<dbReference type="PANTHER" id="PTHR31623">
    <property type="entry name" value="F21J9.9"/>
    <property type="match status" value="1"/>
</dbReference>
<accession>A0ABD3KMJ7</accession>
<organism evidence="4 5">
    <name type="scientific">Eucalyptus globulus</name>
    <name type="common">Tasmanian blue gum</name>
    <dbReference type="NCBI Taxonomy" id="34317"/>
    <lineage>
        <taxon>Eukaryota</taxon>
        <taxon>Viridiplantae</taxon>
        <taxon>Streptophyta</taxon>
        <taxon>Embryophyta</taxon>
        <taxon>Tracheophyta</taxon>
        <taxon>Spermatophyta</taxon>
        <taxon>Magnoliopsida</taxon>
        <taxon>eudicotyledons</taxon>
        <taxon>Gunneridae</taxon>
        <taxon>Pentapetalae</taxon>
        <taxon>rosids</taxon>
        <taxon>malvids</taxon>
        <taxon>Myrtales</taxon>
        <taxon>Myrtaceae</taxon>
        <taxon>Myrtoideae</taxon>
        <taxon>Eucalypteae</taxon>
        <taxon>Eucalyptus</taxon>
    </lineage>
</organism>
<keyword evidence="5" id="KW-1185">Reference proteome</keyword>
<proteinExistence type="inferred from homology"/>
<evidence type="ECO:0000256" key="3">
    <source>
        <dbReference type="ARBA" id="ARBA00023315"/>
    </source>
</evidence>
<gene>
    <name evidence="4" type="ORF">ACJRO7_021764</name>
</gene>
<keyword evidence="2" id="KW-0808">Transferase</keyword>